<keyword evidence="2" id="KW-0695">RNA-directed DNA polymerase</keyword>
<evidence type="ECO:0000259" key="1">
    <source>
        <dbReference type="PROSITE" id="PS50878"/>
    </source>
</evidence>
<dbReference type="SUPFAM" id="SSF56672">
    <property type="entry name" value="DNA/RNA polymerases"/>
    <property type="match status" value="1"/>
</dbReference>
<keyword evidence="3" id="KW-1185">Reference proteome</keyword>
<gene>
    <name evidence="2" type="ORF">SAMN05444972_10255</name>
</gene>
<reference evidence="3" key="1">
    <citation type="submission" date="2016-10" db="EMBL/GenBank/DDBJ databases">
        <authorList>
            <person name="Varghese N."/>
            <person name="Submissions S."/>
        </authorList>
    </citation>
    <scope>NUCLEOTIDE SEQUENCE [LARGE SCALE GENOMIC DNA]</scope>
    <source>
        <strain evidence="3">DSM 45789</strain>
    </source>
</reference>
<dbReference type="PROSITE" id="PS50878">
    <property type="entry name" value="RT_POL"/>
    <property type="match status" value="1"/>
</dbReference>
<organism evidence="2 3">
    <name type="scientific">Marininema halotolerans</name>
    <dbReference type="NCBI Taxonomy" id="1155944"/>
    <lineage>
        <taxon>Bacteria</taxon>
        <taxon>Bacillati</taxon>
        <taxon>Bacillota</taxon>
        <taxon>Bacilli</taxon>
        <taxon>Bacillales</taxon>
        <taxon>Thermoactinomycetaceae</taxon>
        <taxon>Marininema</taxon>
    </lineage>
</organism>
<dbReference type="Proteomes" id="UP000198660">
    <property type="component" value="Unassembled WGS sequence"/>
</dbReference>
<keyword evidence="2" id="KW-0548">Nucleotidyltransferase</keyword>
<dbReference type="InterPro" id="IPR043502">
    <property type="entry name" value="DNA/RNA_pol_sf"/>
</dbReference>
<name>A0A1I6PPR7_9BACL</name>
<sequence>MINHHVTDTEKSNYYFNIPKIYVKKAYYLTKERNIVGIDGITIEEFQSNWNKNMYKIWRKLSSGNYHPPPFVRETIDFNGKIRVMAIPTVSDSIAQFAVRLYLKDKIGSIFYNEMYPVKSQKYYRSVVLAVASAHKKCQKYDWVLRLDLRKFGYSINQQRLLQMISIHLDPQWVVLINRWLKNWQIDRKSFQFERTKGIVPGTSIGNLLGDLYLHYAFDHWMKINFAHIPFERYGDDILCHCKNEQQAQQLLRRIDQRLRRYQLTLNNDKTKIIYCKDGRRTGTYPNTHFNFLKYRFQARKVTTRKGISKVVFFPLKFKKQ</sequence>
<keyword evidence="2" id="KW-0808">Transferase</keyword>
<dbReference type="GO" id="GO:0003964">
    <property type="term" value="F:RNA-directed DNA polymerase activity"/>
    <property type="evidence" value="ECO:0007669"/>
    <property type="project" value="UniProtKB-KW"/>
</dbReference>
<dbReference type="InterPro" id="IPR000477">
    <property type="entry name" value="RT_dom"/>
</dbReference>
<evidence type="ECO:0000313" key="3">
    <source>
        <dbReference type="Proteomes" id="UP000198660"/>
    </source>
</evidence>
<dbReference type="CDD" id="cd01651">
    <property type="entry name" value="RT_G2_intron"/>
    <property type="match status" value="1"/>
</dbReference>
<dbReference type="RefSeq" id="WP_091833643.1">
    <property type="nucleotide sequence ID" value="NZ_FPAA01000002.1"/>
</dbReference>
<protein>
    <submittedName>
        <fullName evidence="2">RNA-directed DNA polymerase</fullName>
    </submittedName>
</protein>
<proteinExistence type="predicted"/>
<dbReference type="PANTHER" id="PTHR34047">
    <property type="entry name" value="NUCLEAR INTRON MATURASE 1, MITOCHONDRIAL-RELATED"/>
    <property type="match status" value="1"/>
</dbReference>
<dbReference type="OrthoDB" id="9793236at2"/>
<feature type="domain" description="Reverse transcriptase" evidence="1">
    <location>
        <begin position="1"/>
        <end position="297"/>
    </location>
</feature>
<accession>A0A1I6PPR7</accession>
<dbReference type="InterPro" id="IPR051083">
    <property type="entry name" value="GrpII_Intron_Splice-Mob/Def"/>
</dbReference>
<dbReference type="Pfam" id="PF00078">
    <property type="entry name" value="RVT_1"/>
    <property type="match status" value="1"/>
</dbReference>
<dbReference type="PANTHER" id="PTHR34047:SF3">
    <property type="entry name" value="BLR2052 PROTEIN"/>
    <property type="match status" value="1"/>
</dbReference>
<evidence type="ECO:0000313" key="2">
    <source>
        <dbReference type="EMBL" id="SFS42197.1"/>
    </source>
</evidence>
<dbReference type="EMBL" id="FPAA01000002">
    <property type="protein sequence ID" value="SFS42197.1"/>
    <property type="molecule type" value="Genomic_DNA"/>
</dbReference>
<dbReference type="AlphaFoldDB" id="A0A1I6PPR7"/>